<dbReference type="RefSeq" id="WP_095424020.1">
    <property type="nucleotide sequence ID" value="NZ_CP022995.1"/>
</dbReference>
<dbReference type="Proteomes" id="UP000215158">
    <property type="component" value="Plasmid pBN5"/>
</dbReference>
<protein>
    <submittedName>
        <fullName evidence="2">Uncharacterized protein</fullName>
    </submittedName>
</protein>
<dbReference type="AlphaFoldDB" id="A0A248W1H2"/>
<evidence type="ECO:0000313" key="2">
    <source>
        <dbReference type="EMBL" id="ASW04410.1"/>
    </source>
</evidence>
<dbReference type="Pfam" id="PF13857">
    <property type="entry name" value="Ank_5"/>
    <property type="match status" value="1"/>
</dbReference>
<keyword evidence="2" id="KW-0614">Plasmid</keyword>
<gene>
    <name evidence="2" type="ORF">CJU94_40420</name>
</gene>
<name>A0A248W1H2_9BURK</name>
<feature type="compositionally biased region" description="Polar residues" evidence="1">
    <location>
        <begin position="206"/>
        <end position="224"/>
    </location>
</feature>
<dbReference type="InterPro" id="IPR036770">
    <property type="entry name" value="Ankyrin_rpt-contain_sf"/>
</dbReference>
<proteinExistence type="predicted"/>
<feature type="region of interest" description="Disordered" evidence="1">
    <location>
        <begin position="197"/>
        <end position="230"/>
    </location>
</feature>
<evidence type="ECO:0000256" key="1">
    <source>
        <dbReference type="SAM" id="MobiDB-lite"/>
    </source>
</evidence>
<dbReference type="KEGG" id="parb:CJU94_40420"/>
<reference evidence="2 3" key="1">
    <citation type="submission" date="2017-08" db="EMBL/GenBank/DDBJ databases">
        <title>Identification and genetic characteristics of simultaneous BTEX- and naphthalene-degrading Paraburkholderia sp. BN5 isolated from petroleum-contaminated soil.</title>
        <authorList>
            <person name="Lee Y."/>
            <person name="Jeon C.O."/>
        </authorList>
    </citation>
    <scope>NUCLEOTIDE SEQUENCE [LARGE SCALE GENOMIC DNA]</scope>
    <source>
        <strain evidence="2 3">BN5</strain>
        <plasmid evidence="2 3">pBN5</plasmid>
    </source>
</reference>
<geneLocation type="plasmid" evidence="2 3">
    <name>pBN5</name>
</geneLocation>
<dbReference type="SUPFAM" id="SSF48403">
    <property type="entry name" value="Ankyrin repeat"/>
    <property type="match status" value="1"/>
</dbReference>
<sequence length="268" mass="28930">MSNVLDHLKLLSRASRWILLSFILVAAGCAATPEARLYQLAKNNDLNGIDQAIAESGGRLTYGKALLLAAGLKSDAKTIRYLFTKVPINYQDPGTLETPLMRASSVPNNDIVINTILALGVSINVTDKRGWTALDFAHYAGLDHTARLLAGKGAIATVSAPDLRAYKAAEDAEIARQIEQDNQEIQQQVHPNIVPPPRALNPVPQNPTWQAGQNRSSGLTSPMSNGRCGPGRTEVTTCAKFCGQRGKRPVQPDGWICMPGNETPCDCY</sequence>
<evidence type="ECO:0000313" key="3">
    <source>
        <dbReference type="Proteomes" id="UP000215158"/>
    </source>
</evidence>
<dbReference type="InterPro" id="IPR002110">
    <property type="entry name" value="Ankyrin_rpt"/>
</dbReference>
<keyword evidence="3" id="KW-1185">Reference proteome</keyword>
<organism evidence="2 3">
    <name type="scientific">Paraburkholderia aromaticivorans</name>
    <dbReference type="NCBI Taxonomy" id="2026199"/>
    <lineage>
        <taxon>Bacteria</taxon>
        <taxon>Pseudomonadati</taxon>
        <taxon>Pseudomonadota</taxon>
        <taxon>Betaproteobacteria</taxon>
        <taxon>Burkholderiales</taxon>
        <taxon>Burkholderiaceae</taxon>
        <taxon>Paraburkholderia</taxon>
    </lineage>
</organism>
<dbReference type="EMBL" id="CP022995">
    <property type="protein sequence ID" value="ASW04410.1"/>
    <property type="molecule type" value="Genomic_DNA"/>
</dbReference>
<accession>A0A248W1H2</accession>
<dbReference type="Gene3D" id="1.25.40.20">
    <property type="entry name" value="Ankyrin repeat-containing domain"/>
    <property type="match status" value="1"/>
</dbReference>